<dbReference type="InterPro" id="IPR016024">
    <property type="entry name" value="ARM-type_fold"/>
</dbReference>
<name>A0ABX9QRP9_9BACT</name>
<dbReference type="Gene3D" id="1.25.10.10">
    <property type="entry name" value="Leucine-rich Repeat Variant"/>
    <property type="match status" value="1"/>
</dbReference>
<dbReference type="InterPro" id="IPR011989">
    <property type="entry name" value="ARM-like"/>
</dbReference>
<dbReference type="Proteomes" id="UP000278907">
    <property type="component" value="Unassembled WGS sequence"/>
</dbReference>
<comment type="caution">
    <text evidence="1">The sequence shown here is derived from an EMBL/GenBank/DDBJ whole genome shotgun (WGS) entry which is preliminary data.</text>
</comment>
<sequence>MFTLKSRLPNSLVGADPDVIIQAAKALSSDRSTTATLLGLLQSERRVETRQGLLYALCWHGDLGTWDVMVHILADPREAPQVRGQAAEGLSYLFMSVRTDSPEFDGAVHALREALNDPSPEVRYCAVNALGSTGHPPLIPVLQEMRGDRTPIPGWVGTVSEEASRAIEALEGLHRMRLKNGR</sequence>
<gene>
    <name evidence="1" type="ORF">D7Y13_02935</name>
</gene>
<reference evidence="1 2" key="1">
    <citation type="submission" date="2018-09" db="EMBL/GenBank/DDBJ databases">
        <authorList>
            <person name="Livingstone P.G."/>
            <person name="Whitworth D.E."/>
        </authorList>
    </citation>
    <scope>NUCLEOTIDE SEQUENCE [LARGE SCALE GENOMIC DNA]</scope>
    <source>
        <strain evidence="1 2">CA031B</strain>
    </source>
</reference>
<dbReference type="Pfam" id="PF13646">
    <property type="entry name" value="HEAT_2"/>
    <property type="match status" value="1"/>
</dbReference>
<keyword evidence="2" id="KW-1185">Reference proteome</keyword>
<evidence type="ECO:0000313" key="2">
    <source>
        <dbReference type="Proteomes" id="UP000278907"/>
    </source>
</evidence>
<protein>
    <submittedName>
        <fullName evidence="1">HEAT repeat domain-containing protein</fullName>
    </submittedName>
</protein>
<proteinExistence type="predicted"/>
<accession>A0ABX9QRP9</accession>
<dbReference type="SUPFAM" id="SSF48371">
    <property type="entry name" value="ARM repeat"/>
    <property type="match status" value="1"/>
</dbReference>
<evidence type="ECO:0000313" key="1">
    <source>
        <dbReference type="EMBL" id="RKI16220.1"/>
    </source>
</evidence>
<dbReference type="EMBL" id="RAWI01000012">
    <property type="protein sequence ID" value="RKI16220.1"/>
    <property type="molecule type" value="Genomic_DNA"/>
</dbReference>
<organism evidence="1 2">
    <name type="scientific">Corallococcus praedator</name>
    <dbReference type="NCBI Taxonomy" id="2316724"/>
    <lineage>
        <taxon>Bacteria</taxon>
        <taxon>Pseudomonadati</taxon>
        <taxon>Myxococcota</taxon>
        <taxon>Myxococcia</taxon>
        <taxon>Myxococcales</taxon>
        <taxon>Cystobacterineae</taxon>
        <taxon>Myxococcaceae</taxon>
        <taxon>Corallococcus</taxon>
    </lineage>
</organism>